<dbReference type="HAMAP" id="MF_00719">
    <property type="entry name" value="CobS"/>
    <property type="match status" value="1"/>
</dbReference>
<evidence type="ECO:0000256" key="13">
    <source>
        <dbReference type="ARBA" id="ARBA00023136"/>
    </source>
</evidence>
<dbReference type="Proteomes" id="UP000655208">
    <property type="component" value="Unassembled WGS sequence"/>
</dbReference>
<comment type="similarity">
    <text evidence="4 19">Belongs to the CobS family.</text>
</comment>
<dbReference type="RefSeq" id="WP_229673473.1">
    <property type="nucleotide sequence ID" value="NZ_BMNA01000001.1"/>
</dbReference>
<name>A0A917SJK6_9ACTN</name>
<dbReference type="GO" id="GO:0005886">
    <property type="term" value="C:plasma membrane"/>
    <property type="evidence" value="ECO:0007669"/>
    <property type="project" value="UniProtKB-SubCell"/>
</dbReference>
<evidence type="ECO:0000256" key="1">
    <source>
        <dbReference type="ARBA" id="ARBA00001946"/>
    </source>
</evidence>
<evidence type="ECO:0000256" key="5">
    <source>
        <dbReference type="ARBA" id="ARBA00013200"/>
    </source>
</evidence>
<comment type="function">
    <text evidence="14 19">Joins adenosylcobinamide-GDP and alpha-ribazole to generate adenosylcobalamin (Ado-cobalamin). Also synthesizes adenosylcobalamin 5'-phosphate from adenosylcobinamide-GDP and alpha-ribazole 5'-phosphate.</text>
</comment>
<gene>
    <name evidence="19 20" type="primary">cobS</name>
    <name evidence="20" type="ORF">GCM10011594_01000</name>
</gene>
<comment type="pathway">
    <text evidence="3 19">Cofactor biosynthesis; adenosylcobalamin biosynthesis; adenosylcobalamin from cob(II)yrinate a,c-diamide: step 7/7.</text>
</comment>
<dbReference type="GO" id="GO:0008818">
    <property type="term" value="F:cobalamin 5'-phosphate synthase activity"/>
    <property type="evidence" value="ECO:0007669"/>
    <property type="project" value="UniProtKB-UniRule"/>
</dbReference>
<evidence type="ECO:0000256" key="14">
    <source>
        <dbReference type="ARBA" id="ARBA00025228"/>
    </source>
</evidence>
<reference evidence="20" key="2">
    <citation type="submission" date="2020-09" db="EMBL/GenBank/DDBJ databases">
        <authorList>
            <person name="Sun Q."/>
            <person name="Zhou Y."/>
        </authorList>
    </citation>
    <scope>NUCLEOTIDE SEQUENCE</scope>
    <source>
        <strain evidence="20">CGMCC 4.7308</strain>
    </source>
</reference>
<comment type="catalytic activity">
    <reaction evidence="18 19">
        <text>alpha-ribazole 5'-phosphate + adenosylcob(III)inamide-GDP = adenosylcob(III)alamin 5'-phosphate + GMP + H(+)</text>
        <dbReference type="Rhea" id="RHEA:23560"/>
        <dbReference type="ChEBI" id="CHEBI:15378"/>
        <dbReference type="ChEBI" id="CHEBI:57918"/>
        <dbReference type="ChEBI" id="CHEBI:58115"/>
        <dbReference type="ChEBI" id="CHEBI:60487"/>
        <dbReference type="ChEBI" id="CHEBI:60493"/>
        <dbReference type="EC" id="2.7.8.26"/>
    </reaction>
</comment>
<comment type="catalytic activity">
    <reaction evidence="17 19">
        <text>alpha-ribazole + adenosylcob(III)inamide-GDP = adenosylcob(III)alamin + GMP + H(+)</text>
        <dbReference type="Rhea" id="RHEA:16049"/>
        <dbReference type="ChEBI" id="CHEBI:10329"/>
        <dbReference type="ChEBI" id="CHEBI:15378"/>
        <dbReference type="ChEBI" id="CHEBI:18408"/>
        <dbReference type="ChEBI" id="CHEBI:58115"/>
        <dbReference type="ChEBI" id="CHEBI:60487"/>
        <dbReference type="EC" id="2.7.8.26"/>
    </reaction>
</comment>
<keyword evidence="7 19" id="KW-1003">Cell membrane</keyword>
<dbReference type="PANTHER" id="PTHR34148:SF1">
    <property type="entry name" value="ADENOSYLCOBINAMIDE-GDP RIBAZOLETRANSFERASE"/>
    <property type="match status" value="1"/>
</dbReference>
<evidence type="ECO:0000313" key="20">
    <source>
        <dbReference type="EMBL" id="GGL85164.1"/>
    </source>
</evidence>
<comment type="subcellular location">
    <subcellularLocation>
        <location evidence="2 19">Cell membrane</location>
        <topology evidence="2 19">Multi-pass membrane protein</topology>
    </subcellularLocation>
</comment>
<evidence type="ECO:0000256" key="19">
    <source>
        <dbReference type="HAMAP-Rule" id="MF_00719"/>
    </source>
</evidence>
<evidence type="ECO:0000256" key="9">
    <source>
        <dbReference type="ARBA" id="ARBA00022679"/>
    </source>
</evidence>
<evidence type="ECO:0000256" key="2">
    <source>
        <dbReference type="ARBA" id="ARBA00004651"/>
    </source>
</evidence>
<evidence type="ECO:0000313" key="21">
    <source>
        <dbReference type="Proteomes" id="UP000655208"/>
    </source>
</evidence>
<evidence type="ECO:0000256" key="17">
    <source>
        <dbReference type="ARBA" id="ARBA00048623"/>
    </source>
</evidence>
<keyword evidence="13 19" id="KW-0472">Membrane</keyword>
<protein>
    <recommendedName>
        <fullName evidence="6 19">Adenosylcobinamide-GDP ribazoletransferase</fullName>
        <ecNumber evidence="5 19">2.7.8.26</ecNumber>
    </recommendedName>
    <alternativeName>
        <fullName evidence="16 19">Cobalamin synthase</fullName>
    </alternativeName>
    <alternativeName>
        <fullName evidence="15 19">Cobalamin-5'-phosphate synthase</fullName>
    </alternativeName>
</protein>
<evidence type="ECO:0000256" key="6">
    <source>
        <dbReference type="ARBA" id="ARBA00015850"/>
    </source>
</evidence>
<feature type="transmembrane region" description="Helical" evidence="19">
    <location>
        <begin position="79"/>
        <end position="97"/>
    </location>
</feature>
<sequence>MTGSGPAGAGAAAGGPRSVVVDGLRMAAGTFTAVPVRPPSRVDRPVARAAMLLAGPATVPLGVVTGLVCWAGVRLGLPSLLVAVLAVGVLALGDRGLHLDGLADTADGLAASYDRERALAVMRRGDTGPAGVVAVVLVLAAQLAGAAAVLHRPWGAVLLAVAVCVSRWWVLPGCTRNVPAARTGGLGAAVAGSVPLPATVAVLVAAGALLAAAAALTGLPWWRGALGAVLATVAAGAVVLRCRRRLGGVTGDVLGASVEVALAALLVPLAAG</sequence>
<dbReference type="PANTHER" id="PTHR34148">
    <property type="entry name" value="ADENOSYLCOBINAMIDE-GDP RIBAZOLETRANSFERASE"/>
    <property type="match status" value="1"/>
</dbReference>
<evidence type="ECO:0000256" key="12">
    <source>
        <dbReference type="ARBA" id="ARBA00022989"/>
    </source>
</evidence>
<dbReference type="Pfam" id="PF02654">
    <property type="entry name" value="CobS"/>
    <property type="match status" value="1"/>
</dbReference>
<evidence type="ECO:0000256" key="15">
    <source>
        <dbReference type="ARBA" id="ARBA00032605"/>
    </source>
</evidence>
<evidence type="ECO:0000256" key="8">
    <source>
        <dbReference type="ARBA" id="ARBA00022573"/>
    </source>
</evidence>
<feature type="transmembrane region" description="Helical" evidence="19">
    <location>
        <begin position="130"/>
        <end position="150"/>
    </location>
</feature>
<comment type="caution">
    <text evidence="20">The sequence shown here is derived from an EMBL/GenBank/DDBJ whole genome shotgun (WGS) entry which is preliminary data.</text>
</comment>
<dbReference type="AlphaFoldDB" id="A0A917SJK6"/>
<evidence type="ECO:0000256" key="3">
    <source>
        <dbReference type="ARBA" id="ARBA00004663"/>
    </source>
</evidence>
<feature type="transmembrane region" description="Helical" evidence="19">
    <location>
        <begin position="186"/>
        <end position="215"/>
    </location>
</feature>
<reference evidence="20" key="1">
    <citation type="journal article" date="2014" name="Int. J. Syst. Evol. Microbiol.">
        <title>Complete genome sequence of Corynebacterium casei LMG S-19264T (=DSM 44701T), isolated from a smear-ripened cheese.</title>
        <authorList>
            <consortium name="US DOE Joint Genome Institute (JGI-PGF)"/>
            <person name="Walter F."/>
            <person name="Albersmeier A."/>
            <person name="Kalinowski J."/>
            <person name="Ruckert C."/>
        </authorList>
    </citation>
    <scope>NUCLEOTIDE SEQUENCE</scope>
    <source>
        <strain evidence="20">CGMCC 4.7308</strain>
    </source>
</reference>
<evidence type="ECO:0000256" key="4">
    <source>
        <dbReference type="ARBA" id="ARBA00010561"/>
    </source>
</evidence>
<keyword evidence="12 19" id="KW-1133">Transmembrane helix</keyword>
<keyword evidence="10 19" id="KW-0812">Transmembrane</keyword>
<feature type="transmembrane region" description="Helical" evidence="19">
    <location>
        <begin position="252"/>
        <end position="271"/>
    </location>
</feature>
<proteinExistence type="inferred from homology"/>
<dbReference type="EC" id="2.7.8.26" evidence="5 19"/>
<keyword evidence="8 19" id="KW-0169">Cobalamin biosynthesis</keyword>
<feature type="transmembrane region" description="Helical" evidence="19">
    <location>
        <begin position="156"/>
        <end position="174"/>
    </location>
</feature>
<keyword evidence="9 19" id="KW-0808">Transferase</keyword>
<keyword evidence="21" id="KW-1185">Reference proteome</keyword>
<dbReference type="GO" id="GO:0009236">
    <property type="term" value="P:cobalamin biosynthetic process"/>
    <property type="evidence" value="ECO:0007669"/>
    <property type="project" value="UniProtKB-UniRule"/>
</dbReference>
<dbReference type="InterPro" id="IPR003805">
    <property type="entry name" value="CobS"/>
</dbReference>
<dbReference type="EMBL" id="BMNA01000001">
    <property type="protein sequence ID" value="GGL85164.1"/>
    <property type="molecule type" value="Genomic_DNA"/>
</dbReference>
<evidence type="ECO:0000256" key="11">
    <source>
        <dbReference type="ARBA" id="ARBA00022842"/>
    </source>
</evidence>
<feature type="transmembrane region" description="Helical" evidence="19">
    <location>
        <begin position="221"/>
        <end position="240"/>
    </location>
</feature>
<evidence type="ECO:0000256" key="7">
    <source>
        <dbReference type="ARBA" id="ARBA00022475"/>
    </source>
</evidence>
<keyword evidence="11 19" id="KW-0460">Magnesium</keyword>
<evidence type="ECO:0000256" key="16">
    <source>
        <dbReference type="ARBA" id="ARBA00032853"/>
    </source>
</evidence>
<dbReference type="GO" id="GO:0051073">
    <property type="term" value="F:adenosylcobinamide-GDP ribazoletransferase activity"/>
    <property type="evidence" value="ECO:0007669"/>
    <property type="project" value="UniProtKB-UniRule"/>
</dbReference>
<evidence type="ECO:0000256" key="18">
    <source>
        <dbReference type="ARBA" id="ARBA00049504"/>
    </source>
</evidence>
<evidence type="ECO:0000256" key="10">
    <source>
        <dbReference type="ARBA" id="ARBA00022692"/>
    </source>
</evidence>
<organism evidence="20 21">
    <name type="scientific">Nakamurella endophytica</name>
    <dbReference type="NCBI Taxonomy" id="1748367"/>
    <lineage>
        <taxon>Bacteria</taxon>
        <taxon>Bacillati</taxon>
        <taxon>Actinomycetota</taxon>
        <taxon>Actinomycetes</taxon>
        <taxon>Nakamurellales</taxon>
        <taxon>Nakamurellaceae</taxon>
        <taxon>Nakamurella</taxon>
    </lineage>
</organism>
<comment type="cofactor">
    <cofactor evidence="1 19">
        <name>Mg(2+)</name>
        <dbReference type="ChEBI" id="CHEBI:18420"/>
    </cofactor>
</comment>
<accession>A0A917SJK6</accession>